<reference evidence="11 12" key="1">
    <citation type="submission" date="2018-10" db="EMBL/GenBank/DDBJ databases">
        <title>Genome assembly for a Yunnan-Guizhou Plateau 3E fish, Anabarilius grahami (Regan), and its evolutionary and genetic applications.</title>
        <authorList>
            <person name="Jiang W."/>
        </authorList>
    </citation>
    <scope>NUCLEOTIDE SEQUENCE [LARGE SCALE GENOMIC DNA]</scope>
    <source>
        <strain evidence="11">AG-KIZ</strain>
        <tissue evidence="11">Muscle</tissue>
    </source>
</reference>
<feature type="compositionally biased region" description="Polar residues" evidence="9">
    <location>
        <begin position="401"/>
        <end position="413"/>
    </location>
</feature>
<evidence type="ECO:0000256" key="8">
    <source>
        <dbReference type="SAM" id="Coils"/>
    </source>
</evidence>
<dbReference type="GO" id="GO:0005634">
    <property type="term" value="C:nucleus"/>
    <property type="evidence" value="ECO:0007669"/>
    <property type="project" value="UniProtKB-SubCell"/>
</dbReference>
<dbReference type="GO" id="GO:0051145">
    <property type="term" value="P:smooth muscle cell differentiation"/>
    <property type="evidence" value="ECO:0007669"/>
    <property type="project" value="TreeGrafter"/>
</dbReference>
<feature type="non-terminal residue" evidence="11">
    <location>
        <position position="1"/>
    </location>
</feature>
<dbReference type="InterPro" id="IPR003034">
    <property type="entry name" value="SAP_dom"/>
</dbReference>
<evidence type="ECO:0000313" key="12">
    <source>
        <dbReference type="Proteomes" id="UP000281406"/>
    </source>
</evidence>
<dbReference type="Gene3D" id="1.10.720.30">
    <property type="entry name" value="SAP domain"/>
    <property type="match status" value="1"/>
</dbReference>
<dbReference type="PROSITE" id="PS51073">
    <property type="entry name" value="RPEL"/>
    <property type="match status" value="2"/>
</dbReference>
<dbReference type="GO" id="GO:0003713">
    <property type="term" value="F:transcription coactivator activity"/>
    <property type="evidence" value="ECO:0007669"/>
    <property type="project" value="TreeGrafter"/>
</dbReference>
<protein>
    <submittedName>
        <fullName evidence="11">MKL/myocardin-like protein 1</fullName>
    </submittedName>
</protein>
<evidence type="ECO:0000313" key="11">
    <source>
        <dbReference type="EMBL" id="ROL42902.1"/>
    </source>
</evidence>
<evidence type="ECO:0000256" key="9">
    <source>
        <dbReference type="SAM" id="MobiDB-lite"/>
    </source>
</evidence>
<keyword evidence="12" id="KW-1185">Reference proteome</keyword>
<dbReference type="AlphaFoldDB" id="A0A3N0Y9J1"/>
<comment type="caution">
    <text evidence="11">The sequence shown here is derived from an EMBL/GenBank/DDBJ whole genome shotgun (WGS) entry which is preliminary data.</text>
</comment>
<name>A0A3N0Y9J1_ANAGA</name>
<dbReference type="Proteomes" id="UP000281406">
    <property type="component" value="Unassembled WGS sequence"/>
</dbReference>
<dbReference type="EMBL" id="RJVU01049122">
    <property type="protein sequence ID" value="ROL42902.1"/>
    <property type="molecule type" value="Genomic_DNA"/>
</dbReference>
<dbReference type="Pfam" id="PF02755">
    <property type="entry name" value="RPEL"/>
    <property type="match status" value="2"/>
</dbReference>
<feature type="region of interest" description="Disordered" evidence="9">
    <location>
        <begin position="382"/>
        <end position="419"/>
    </location>
</feature>
<dbReference type="Pfam" id="PF02037">
    <property type="entry name" value="SAP"/>
    <property type="match status" value="1"/>
</dbReference>
<comment type="subcellular location">
    <subcellularLocation>
        <location evidence="1">Nucleus</location>
    </subcellularLocation>
</comment>
<keyword evidence="4 8" id="KW-0175">Coiled coil</keyword>
<evidence type="ECO:0000256" key="1">
    <source>
        <dbReference type="ARBA" id="ARBA00004123"/>
    </source>
</evidence>
<dbReference type="InterPro" id="IPR036361">
    <property type="entry name" value="SAP_dom_sf"/>
</dbReference>
<feature type="repeat" description="RPEL" evidence="7">
    <location>
        <begin position="65"/>
        <end position="90"/>
    </location>
</feature>
<dbReference type="PROSITE" id="PS50800">
    <property type="entry name" value="SAP"/>
    <property type="match status" value="1"/>
</dbReference>
<evidence type="ECO:0000256" key="7">
    <source>
        <dbReference type="PROSITE-ProRule" id="PRU00401"/>
    </source>
</evidence>
<keyword evidence="6" id="KW-0539">Nucleus</keyword>
<dbReference type="SUPFAM" id="SSF68906">
    <property type="entry name" value="SAP domain"/>
    <property type="match status" value="1"/>
</dbReference>
<feature type="compositionally biased region" description="Polar residues" evidence="9">
    <location>
        <begin position="238"/>
        <end position="249"/>
    </location>
</feature>
<feature type="coiled-coil region" evidence="8">
    <location>
        <begin position="472"/>
        <end position="499"/>
    </location>
</feature>
<dbReference type="PANTHER" id="PTHR22793">
    <property type="entry name" value="MYOCARDIN-RELATED TRANSCRIPTION FACTOR-RELATED"/>
    <property type="match status" value="1"/>
</dbReference>
<dbReference type="InterPro" id="IPR004018">
    <property type="entry name" value="RPEL_repeat"/>
</dbReference>
<feature type="region of interest" description="Disordered" evidence="9">
    <location>
        <begin position="227"/>
        <end position="282"/>
    </location>
</feature>
<keyword evidence="3" id="KW-0805">Transcription regulation</keyword>
<dbReference type="GO" id="GO:0045944">
    <property type="term" value="P:positive regulation of transcription by RNA polymerase II"/>
    <property type="evidence" value="ECO:0007669"/>
    <property type="project" value="TreeGrafter"/>
</dbReference>
<feature type="region of interest" description="Disordered" evidence="9">
    <location>
        <begin position="320"/>
        <end position="343"/>
    </location>
</feature>
<evidence type="ECO:0000256" key="5">
    <source>
        <dbReference type="ARBA" id="ARBA00023163"/>
    </source>
</evidence>
<dbReference type="PANTHER" id="PTHR22793:SF6">
    <property type="entry name" value="MYOCARDIN-RELATED TRANSCRIPTION FACTOR A"/>
    <property type="match status" value="1"/>
</dbReference>
<sequence length="895" mass="97859">LKSSASFHEQRRSLERARTEDYLKRKIRSRPERSELVRMHILEETSAEPSLQARQLLLKRARLADDLNDKISQRPGPMELIHKNILPVHSSLKQVIIETEFPKVEAENSSFDEESSDAFSPEQILGQDSPLGHAHIPSPPEIPANESTPKQGGKVSSERPAQRSKKVRDNKPKVKKLKYHQYVPPDQKAEREPPPLLDSSYAKLLYQQQLFLQLQIINQQQQNYNYHTILPAPPKPPANQQLASANGPSPSRDDTQPQSTSTNLTGQNQQTTANGGGINIGPLPPNLEELKVAELKQELKLRGLTVSGTKNDLIERLKNFQEQHGGTTAPTSSKTSTHSTAAPVAGDSSLYHLTDRSMVVASFPFVATAERGGAQKTAPQIMQFGSTGSSPPVSPAHSEHSSTGLSPDETSCNGDAFGEMVTSPLTQLSLQPSSPLPTAICIKEEPGSRTSPSSCCLVSQSAAPPIDKDQMLQEKDRRIQELTRMLLQKQQLVESLRSQLEGKRVGVPVRVKEELPGVTMEAVRATIKEEVIEVMEESEMQLPQALTNQQSNPVSLFPVDGHNSNSTPTIVTDCNGNQFLLTLSNQNTDAPAPARGRRPQGKVTNQIKLQRLQSTSTTLPNQSVTELPYNNIQSEQPIQTVILKQPIKKALKPDLNMTSNYRTSSSTSISAPANLQQFFSSVDSMNDTEPVPSSPNNNNENGCHQQVDDLFDILIQRGEISENFKATPDPVLERLRPNTPLFSNSSPLNLSPPSDMPHKTSILEPQPPSIKAHSNCDTGGGRLEDFLESTTGKPLLGVEPGGPTTLIVDLHNQMLSTPSILDHPRSPMDTCDMSFSSQSVSDLVDSAPDPMDWLELGMGGTGGEEPGMVPMNGHDSSSLFSADFLDTSDLNWSSL</sequence>
<feature type="domain" description="SAP" evidence="10">
    <location>
        <begin position="287"/>
        <end position="321"/>
    </location>
</feature>
<evidence type="ECO:0000256" key="4">
    <source>
        <dbReference type="ARBA" id="ARBA00023054"/>
    </source>
</evidence>
<proteinExistence type="predicted"/>
<feature type="region of interest" description="Disordered" evidence="9">
    <location>
        <begin position="105"/>
        <end position="195"/>
    </location>
</feature>
<evidence type="ECO:0000256" key="2">
    <source>
        <dbReference type="ARBA" id="ARBA00022737"/>
    </source>
</evidence>
<dbReference type="Gene3D" id="6.10.150.10">
    <property type="match status" value="1"/>
</dbReference>
<evidence type="ECO:0000256" key="6">
    <source>
        <dbReference type="ARBA" id="ARBA00023242"/>
    </source>
</evidence>
<dbReference type="OrthoDB" id="197676at2759"/>
<gene>
    <name evidence="11" type="ORF">DPX16_10958</name>
</gene>
<evidence type="ECO:0000259" key="10">
    <source>
        <dbReference type="PROSITE" id="PS50800"/>
    </source>
</evidence>
<dbReference type="InterPro" id="IPR043451">
    <property type="entry name" value="Myocardin-like"/>
</dbReference>
<organism evidence="11 12">
    <name type="scientific">Anabarilius grahami</name>
    <name type="common">Kanglang fish</name>
    <name type="synonym">Barilius grahami</name>
    <dbReference type="NCBI Taxonomy" id="495550"/>
    <lineage>
        <taxon>Eukaryota</taxon>
        <taxon>Metazoa</taxon>
        <taxon>Chordata</taxon>
        <taxon>Craniata</taxon>
        <taxon>Vertebrata</taxon>
        <taxon>Euteleostomi</taxon>
        <taxon>Actinopterygii</taxon>
        <taxon>Neopterygii</taxon>
        <taxon>Teleostei</taxon>
        <taxon>Ostariophysi</taxon>
        <taxon>Cypriniformes</taxon>
        <taxon>Xenocyprididae</taxon>
        <taxon>Xenocypridinae</taxon>
        <taxon>Xenocypridinae incertae sedis</taxon>
        <taxon>Anabarilius</taxon>
    </lineage>
</organism>
<dbReference type="FunFam" id="1.10.720.30:FF:000002">
    <property type="entry name" value="Myocardin related transcription factor A"/>
    <property type="match status" value="1"/>
</dbReference>
<evidence type="ECO:0000256" key="3">
    <source>
        <dbReference type="ARBA" id="ARBA00023015"/>
    </source>
</evidence>
<feature type="compositionally biased region" description="Low complexity" evidence="9">
    <location>
        <begin position="258"/>
        <end position="273"/>
    </location>
</feature>
<dbReference type="SMART" id="SM00513">
    <property type="entry name" value="SAP"/>
    <property type="match status" value="1"/>
</dbReference>
<feature type="repeat" description="RPEL" evidence="7">
    <location>
        <begin position="21"/>
        <end position="46"/>
    </location>
</feature>
<dbReference type="SMART" id="SM00707">
    <property type="entry name" value="RPEL"/>
    <property type="match status" value="2"/>
</dbReference>
<keyword evidence="5" id="KW-0804">Transcription</keyword>
<feature type="compositionally biased region" description="Polar residues" evidence="9">
    <location>
        <begin position="382"/>
        <end position="391"/>
    </location>
</feature>
<keyword evidence="2" id="KW-0677">Repeat</keyword>
<dbReference type="Gene3D" id="6.10.140.2040">
    <property type="match status" value="1"/>
</dbReference>
<accession>A0A3N0Y9J1</accession>
<feature type="compositionally biased region" description="Low complexity" evidence="9">
    <location>
        <begin position="327"/>
        <end position="342"/>
    </location>
</feature>
<feature type="compositionally biased region" description="Basic and acidic residues" evidence="9">
    <location>
        <begin position="156"/>
        <end position="172"/>
    </location>
</feature>